<dbReference type="GO" id="GO:0030198">
    <property type="term" value="P:extracellular matrix organization"/>
    <property type="evidence" value="ECO:0007669"/>
    <property type="project" value="TreeGrafter"/>
</dbReference>
<evidence type="ECO:0000256" key="1">
    <source>
        <dbReference type="SAM" id="MobiDB-lite"/>
    </source>
</evidence>
<evidence type="ECO:0000313" key="3">
    <source>
        <dbReference type="Proteomes" id="UP000504617"/>
    </source>
</evidence>
<dbReference type="Gene3D" id="2.60.40.10">
    <property type="entry name" value="Immunoglobulins"/>
    <property type="match status" value="1"/>
</dbReference>
<accession>A0A6I9YFB7</accession>
<feature type="domain" description="Fibronectin type-III" evidence="2">
    <location>
        <begin position="32"/>
        <end position="132"/>
    </location>
</feature>
<proteinExistence type="predicted"/>
<dbReference type="KEGG" id="tsr:106549696"/>
<protein>
    <submittedName>
        <fullName evidence="4">Target of Nesh-SH3-like</fullName>
    </submittedName>
</protein>
<dbReference type="GO" id="GO:0010811">
    <property type="term" value="P:positive regulation of cell-substrate adhesion"/>
    <property type="evidence" value="ECO:0007669"/>
    <property type="project" value="TreeGrafter"/>
</dbReference>
<dbReference type="PANTHER" id="PTHR23197">
    <property type="entry name" value="TARSH-RELATED FIBRONECTIN DOMAIN-CONTAINING"/>
    <property type="match status" value="1"/>
</dbReference>
<dbReference type="InterPro" id="IPR036116">
    <property type="entry name" value="FN3_sf"/>
</dbReference>
<dbReference type="GeneID" id="106549696"/>
<dbReference type="InterPro" id="IPR013783">
    <property type="entry name" value="Ig-like_fold"/>
</dbReference>
<dbReference type="CDD" id="cd00063">
    <property type="entry name" value="FN3"/>
    <property type="match status" value="1"/>
</dbReference>
<keyword evidence="3" id="KW-1185">Reference proteome</keyword>
<gene>
    <name evidence="4" type="primary">LOC106549696</name>
</gene>
<dbReference type="OrthoDB" id="6129306at2759"/>
<dbReference type="Proteomes" id="UP000504617">
    <property type="component" value="Unplaced"/>
</dbReference>
<dbReference type="RefSeq" id="XP_013922876.1">
    <property type="nucleotide sequence ID" value="XM_014067401.1"/>
</dbReference>
<evidence type="ECO:0000259" key="2">
    <source>
        <dbReference type="PROSITE" id="PS50853"/>
    </source>
</evidence>
<dbReference type="PROSITE" id="PS50853">
    <property type="entry name" value="FN3"/>
    <property type="match status" value="1"/>
</dbReference>
<dbReference type="SUPFAM" id="SSF49265">
    <property type="entry name" value="Fibronectin type III"/>
    <property type="match status" value="1"/>
</dbReference>
<feature type="compositionally biased region" description="Basic and acidic residues" evidence="1">
    <location>
        <begin position="195"/>
        <end position="215"/>
    </location>
</feature>
<organism evidence="3 4">
    <name type="scientific">Thamnophis sirtalis</name>
    <dbReference type="NCBI Taxonomy" id="35019"/>
    <lineage>
        <taxon>Eukaryota</taxon>
        <taxon>Metazoa</taxon>
        <taxon>Chordata</taxon>
        <taxon>Craniata</taxon>
        <taxon>Vertebrata</taxon>
        <taxon>Euteleostomi</taxon>
        <taxon>Lepidosauria</taxon>
        <taxon>Squamata</taxon>
        <taxon>Bifurcata</taxon>
        <taxon>Unidentata</taxon>
        <taxon>Episquamata</taxon>
        <taxon>Toxicofera</taxon>
        <taxon>Serpentes</taxon>
        <taxon>Colubroidea</taxon>
        <taxon>Colubridae</taxon>
        <taxon>Natricinae</taxon>
        <taxon>Thamnophis</taxon>
    </lineage>
</organism>
<dbReference type="AlphaFoldDB" id="A0A6I9YFB7"/>
<evidence type="ECO:0000313" key="4">
    <source>
        <dbReference type="RefSeq" id="XP_013922876.1"/>
    </source>
</evidence>
<dbReference type="InterPro" id="IPR003961">
    <property type="entry name" value="FN3_dom"/>
</dbReference>
<feature type="region of interest" description="Disordered" evidence="1">
    <location>
        <begin position="185"/>
        <end position="223"/>
    </location>
</feature>
<reference evidence="4" key="1">
    <citation type="submission" date="2025-08" db="UniProtKB">
        <authorList>
            <consortium name="RefSeq"/>
        </authorList>
    </citation>
    <scope>IDENTIFICATION</scope>
</reference>
<sequence>MTEVDAEPRYLIAVRPVSNNKKSCSGKTKTQKPLQLVIGTLTPTSVFLSWGILVNPKHDWTTMNNCPNDRFYTVRYREKDKKDKWILQLCPTTETVVDNLKPNTIYEFGVKDNTDDGIWNKSFIYKMVIPGKIFIPDSKAFIPVKVIKQVLQNITHRTQSEILKKSPLSGPIIVHLIVPDFNATKQKPASSPRLDIFEKPKQSVAHTETELESSKPSKSPMSEMPLDTLDLHKFLGLPKARPSLMPQVHTEPSVSKKIQPVPLELKTPVPKTIQTKSAAIAVILQENFVKGGILPPSKGMFLMNQALLHQNLKNLTTSLQKYQAGNMFLMNQALFHQKLRNLATSLQKYQTGKMILINQARFRQSIKNPTTSSLHYQTRNMFQLWMINIFLKS</sequence>
<name>A0A6I9YFB7_9SAUR</name>
<dbReference type="PANTHER" id="PTHR23197:SF10">
    <property type="entry name" value="TARGET OF NESH-SH3"/>
    <property type="match status" value="1"/>
</dbReference>